<reference evidence="4 5" key="1">
    <citation type="submission" date="2018-11" db="EMBL/GenBank/DDBJ databases">
        <authorList>
            <consortium name="Pathogen Informatics"/>
        </authorList>
    </citation>
    <scope>NUCLEOTIDE SEQUENCE [LARGE SCALE GENOMIC DNA]</scope>
</reference>
<dbReference type="OrthoDB" id="10265007at2759"/>
<dbReference type="GO" id="GO:0030865">
    <property type="term" value="P:cortical cytoskeleton organization"/>
    <property type="evidence" value="ECO:0007669"/>
    <property type="project" value="TreeGrafter"/>
</dbReference>
<dbReference type="GO" id="GO:0005737">
    <property type="term" value="C:cytoplasm"/>
    <property type="evidence" value="ECO:0007669"/>
    <property type="project" value="UniProtKB-SubCell"/>
</dbReference>
<dbReference type="Proteomes" id="UP000271889">
    <property type="component" value="Unassembled WGS sequence"/>
</dbReference>
<evidence type="ECO:0000256" key="2">
    <source>
        <dbReference type="ARBA" id="ARBA00022490"/>
    </source>
</evidence>
<dbReference type="PROSITE" id="PS50222">
    <property type="entry name" value="EF_HAND_2"/>
    <property type="match status" value="1"/>
</dbReference>
<dbReference type="EMBL" id="UYRV01122401">
    <property type="protein sequence ID" value="VDN33246.1"/>
    <property type="molecule type" value="Genomic_DNA"/>
</dbReference>
<dbReference type="SUPFAM" id="SSF47473">
    <property type="entry name" value="EF-hand"/>
    <property type="match status" value="1"/>
</dbReference>
<evidence type="ECO:0000313" key="5">
    <source>
        <dbReference type="Proteomes" id="UP000271889"/>
    </source>
</evidence>
<dbReference type="InterPro" id="IPR002048">
    <property type="entry name" value="EF_hand_dom"/>
</dbReference>
<dbReference type="AlphaFoldDB" id="A0A3P7QQA0"/>
<feature type="domain" description="EF-hand" evidence="3">
    <location>
        <begin position="110"/>
        <end position="145"/>
    </location>
</feature>
<gene>
    <name evidence="4" type="ORF">CGOC_LOCUS12335</name>
</gene>
<evidence type="ECO:0000259" key="3">
    <source>
        <dbReference type="PROSITE" id="PS50222"/>
    </source>
</evidence>
<organism evidence="4 5">
    <name type="scientific">Cylicostephanus goldi</name>
    <name type="common">Nematode worm</name>
    <dbReference type="NCBI Taxonomy" id="71465"/>
    <lineage>
        <taxon>Eukaryota</taxon>
        <taxon>Metazoa</taxon>
        <taxon>Ecdysozoa</taxon>
        <taxon>Nematoda</taxon>
        <taxon>Chromadorea</taxon>
        <taxon>Rhabditida</taxon>
        <taxon>Rhabditina</taxon>
        <taxon>Rhabditomorpha</taxon>
        <taxon>Strongyloidea</taxon>
        <taxon>Strongylidae</taxon>
        <taxon>Cylicostephanus</taxon>
    </lineage>
</organism>
<evidence type="ECO:0000256" key="1">
    <source>
        <dbReference type="ARBA" id="ARBA00004496"/>
    </source>
</evidence>
<dbReference type="PANTHER" id="PTHR12085">
    <property type="entry name" value="SERINE/THREONINE-PROTEIN PHOSPHATASE 2A REGULATORY SUBUNIT B'' SUBUNIT GAMMA"/>
    <property type="match status" value="1"/>
</dbReference>
<proteinExistence type="predicted"/>
<dbReference type="GO" id="GO:0005819">
    <property type="term" value="C:spindle"/>
    <property type="evidence" value="ECO:0007669"/>
    <property type="project" value="TreeGrafter"/>
</dbReference>
<comment type="subcellular location">
    <subcellularLocation>
        <location evidence="1">Cytoplasm</location>
    </subcellularLocation>
</comment>
<sequence length="147" mass="17428">MKDTPYYYAIFVERYVFLHLDPQRSGKVSIQSQENAEQTWDLSQLSWCSVNNFWRILEQFRHCDRDCGAFTPLFLERVFATQMLYGDDPKAMEMDFRGFVELDAAVNTRKETAAIRWLFRVLDLKDDGFLDRDEIRMMVGLNYAITL</sequence>
<protein>
    <recommendedName>
        <fullName evidence="3">EF-hand domain-containing protein</fullName>
    </recommendedName>
</protein>
<dbReference type="GO" id="GO:0035303">
    <property type="term" value="P:regulation of dephosphorylation"/>
    <property type="evidence" value="ECO:0007669"/>
    <property type="project" value="InterPro"/>
</dbReference>
<accession>A0A3P7QQA0</accession>
<keyword evidence="2" id="KW-0963">Cytoplasm</keyword>
<dbReference type="PANTHER" id="PTHR12085:SF3">
    <property type="entry name" value="SERINE_THREONINE-PROTEIN PHOSPHATASE 2A REGULATORY SUBUNIT B'' SUBUNIT GAMMA"/>
    <property type="match status" value="1"/>
</dbReference>
<dbReference type="GO" id="GO:0005813">
    <property type="term" value="C:centrosome"/>
    <property type="evidence" value="ECO:0007669"/>
    <property type="project" value="TreeGrafter"/>
</dbReference>
<dbReference type="InterPro" id="IPR039865">
    <property type="entry name" value="PPP2R3C"/>
</dbReference>
<dbReference type="Gene3D" id="1.10.238.10">
    <property type="entry name" value="EF-hand"/>
    <property type="match status" value="1"/>
</dbReference>
<keyword evidence="5" id="KW-1185">Reference proteome</keyword>
<dbReference type="GO" id="GO:0000226">
    <property type="term" value="P:microtubule cytoskeleton organization"/>
    <property type="evidence" value="ECO:0007669"/>
    <property type="project" value="TreeGrafter"/>
</dbReference>
<evidence type="ECO:0000313" key="4">
    <source>
        <dbReference type="EMBL" id="VDN33246.1"/>
    </source>
</evidence>
<name>A0A3P7QQA0_CYLGO</name>
<dbReference type="InterPro" id="IPR011992">
    <property type="entry name" value="EF-hand-dom_pair"/>
</dbReference>
<dbReference type="GO" id="GO:0005509">
    <property type="term" value="F:calcium ion binding"/>
    <property type="evidence" value="ECO:0007669"/>
    <property type="project" value="InterPro"/>
</dbReference>